<dbReference type="EMBL" id="JAZDWU010000009">
    <property type="protein sequence ID" value="KAK9991497.1"/>
    <property type="molecule type" value="Genomic_DNA"/>
</dbReference>
<dbReference type="Pfam" id="PF10551">
    <property type="entry name" value="MULE"/>
    <property type="match status" value="1"/>
</dbReference>
<evidence type="ECO:0000313" key="2">
    <source>
        <dbReference type="EMBL" id="KAK9991497.1"/>
    </source>
</evidence>
<sequence>MENKWWFEDVGDAKEGPEGRFISSVPLLQENHTATIFHLRDFITAKYYDHKLFYYKIWDAKQKAIAKIFRDWEESYQRLRKLLLAYLDQKTGTRYWYHTIRRDVSGDTILHYVFWAFALCIEGFKHCKPVISIDGTHLYGKYREVLLIAMAIDANNKVLPLAFAVVDKESGPSWGWFLRCLRNSLEYVIADKDICIISDRHKGIQNIIANWHRDDDGRVRVFHRYCLRHVASNFNTHFQDATLKSLALKAGYATQEAKFELYMQAIKEAEIEALRKKLRTRR</sequence>
<gene>
    <name evidence="2" type="ORF">SO802_026482</name>
</gene>
<name>A0AAW2C067_9ROSI</name>
<organism evidence="2 3">
    <name type="scientific">Lithocarpus litseifolius</name>
    <dbReference type="NCBI Taxonomy" id="425828"/>
    <lineage>
        <taxon>Eukaryota</taxon>
        <taxon>Viridiplantae</taxon>
        <taxon>Streptophyta</taxon>
        <taxon>Embryophyta</taxon>
        <taxon>Tracheophyta</taxon>
        <taxon>Spermatophyta</taxon>
        <taxon>Magnoliopsida</taxon>
        <taxon>eudicotyledons</taxon>
        <taxon>Gunneridae</taxon>
        <taxon>Pentapetalae</taxon>
        <taxon>rosids</taxon>
        <taxon>fabids</taxon>
        <taxon>Fagales</taxon>
        <taxon>Fagaceae</taxon>
        <taxon>Lithocarpus</taxon>
    </lineage>
</organism>
<proteinExistence type="predicted"/>
<dbReference type="InterPro" id="IPR018289">
    <property type="entry name" value="MULE_transposase_dom"/>
</dbReference>
<accession>A0AAW2C067</accession>
<comment type="caution">
    <text evidence="2">The sequence shown here is derived from an EMBL/GenBank/DDBJ whole genome shotgun (WGS) entry which is preliminary data.</text>
</comment>
<feature type="domain" description="MULE transposase" evidence="1">
    <location>
        <begin position="130"/>
        <end position="233"/>
    </location>
</feature>
<dbReference type="PANTHER" id="PTHR31973:SF195">
    <property type="entry name" value="MUDR FAMILY TRANSPOSASE"/>
    <property type="match status" value="1"/>
</dbReference>
<dbReference type="AlphaFoldDB" id="A0AAW2C067"/>
<evidence type="ECO:0000313" key="3">
    <source>
        <dbReference type="Proteomes" id="UP001459277"/>
    </source>
</evidence>
<keyword evidence="3" id="KW-1185">Reference proteome</keyword>
<reference evidence="2 3" key="1">
    <citation type="submission" date="2024-01" db="EMBL/GenBank/DDBJ databases">
        <title>A telomere-to-telomere, gap-free genome of sweet tea (Lithocarpus litseifolius).</title>
        <authorList>
            <person name="Zhou J."/>
        </authorList>
    </citation>
    <scope>NUCLEOTIDE SEQUENCE [LARGE SCALE GENOMIC DNA]</scope>
    <source>
        <strain evidence="2">Zhou-2022a</strain>
        <tissue evidence="2">Leaf</tissue>
    </source>
</reference>
<dbReference type="Proteomes" id="UP001459277">
    <property type="component" value="Unassembled WGS sequence"/>
</dbReference>
<dbReference type="PANTHER" id="PTHR31973">
    <property type="entry name" value="POLYPROTEIN, PUTATIVE-RELATED"/>
    <property type="match status" value="1"/>
</dbReference>
<evidence type="ECO:0000259" key="1">
    <source>
        <dbReference type="Pfam" id="PF10551"/>
    </source>
</evidence>
<protein>
    <recommendedName>
        <fullName evidence="1">MULE transposase domain-containing protein</fullName>
    </recommendedName>
</protein>